<dbReference type="AlphaFoldDB" id="A0A9W4AZE4"/>
<gene>
    <name evidence="4" type="ORF">MGALJ_08850</name>
</gene>
<evidence type="ECO:0000256" key="1">
    <source>
        <dbReference type="ARBA" id="ARBA00023125"/>
    </source>
</evidence>
<dbReference type="InterPro" id="IPR041678">
    <property type="entry name" value="TetR_C_16"/>
</dbReference>
<protein>
    <submittedName>
        <fullName evidence="4">Transcriptional regulator, TetR family protein</fullName>
    </submittedName>
</protein>
<dbReference type="PRINTS" id="PR00455">
    <property type="entry name" value="HTHTETR"/>
</dbReference>
<reference evidence="4 5" key="1">
    <citation type="journal article" date="2019" name="Emerg. Microbes Infect.">
        <title>Comprehensive subspecies identification of 175 nontuberculous mycobacteria species based on 7547 genomic profiles.</title>
        <authorList>
            <person name="Matsumoto Y."/>
            <person name="Kinjo T."/>
            <person name="Motooka D."/>
            <person name="Nabeya D."/>
            <person name="Jung N."/>
            <person name="Uechi K."/>
            <person name="Horii T."/>
            <person name="Iida T."/>
            <person name="Fujita J."/>
            <person name="Nakamura S."/>
        </authorList>
    </citation>
    <scope>NUCLEOTIDE SEQUENCE [LARGE SCALE GENOMIC DNA]</scope>
    <source>
        <strain evidence="4 5">JCM 6399</strain>
    </source>
</reference>
<dbReference type="InterPro" id="IPR009057">
    <property type="entry name" value="Homeodomain-like_sf"/>
</dbReference>
<dbReference type="InterPro" id="IPR036271">
    <property type="entry name" value="Tet_transcr_reg_TetR-rel_C_sf"/>
</dbReference>
<dbReference type="PANTHER" id="PTHR30055">
    <property type="entry name" value="HTH-TYPE TRANSCRIPTIONAL REGULATOR RUTR"/>
    <property type="match status" value="1"/>
</dbReference>
<organism evidence="4 5">
    <name type="scientific">Mycobacterium gallinarum</name>
    <dbReference type="NCBI Taxonomy" id="39689"/>
    <lineage>
        <taxon>Bacteria</taxon>
        <taxon>Bacillati</taxon>
        <taxon>Actinomycetota</taxon>
        <taxon>Actinomycetes</taxon>
        <taxon>Mycobacteriales</taxon>
        <taxon>Mycobacteriaceae</taxon>
        <taxon>Mycobacterium</taxon>
    </lineage>
</organism>
<dbReference type="Pfam" id="PF00440">
    <property type="entry name" value="TetR_N"/>
    <property type="match status" value="1"/>
</dbReference>
<accession>A0A9W4AZE4</accession>
<dbReference type="SUPFAM" id="SSF46689">
    <property type="entry name" value="Homeodomain-like"/>
    <property type="match status" value="1"/>
</dbReference>
<dbReference type="Pfam" id="PF17920">
    <property type="entry name" value="TetR_C_16"/>
    <property type="match status" value="1"/>
</dbReference>
<evidence type="ECO:0000313" key="5">
    <source>
        <dbReference type="Proteomes" id="UP000465785"/>
    </source>
</evidence>
<dbReference type="InterPro" id="IPR001647">
    <property type="entry name" value="HTH_TetR"/>
</dbReference>
<dbReference type="PANTHER" id="PTHR30055:SF235">
    <property type="entry name" value="TRANSCRIPTIONAL REGULATORY PROTEIN"/>
    <property type="match status" value="1"/>
</dbReference>
<dbReference type="SUPFAM" id="SSF48498">
    <property type="entry name" value="Tetracyclin repressor-like, C-terminal domain"/>
    <property type="match status" value="1"/>
</dbReference>
<sequence length="209" mass="22097">MMNKGPGRRGPGRRAGGPDTRAQILNAARARFVEIGFRAATMRMIAADAGVDPALISYFFGSKQELFGEAFALRANPVTVIEEQIAGPVTDLARRLLTALVRTWDDAENRATLVAIAHAGGGGESPALTRGFVEAALDAPVVARLTEEGMPTAQAQRCSAVLVTQLVGVIYARYVLEVASVAALSTEEFIDAYSPAVSAALEGDLPRRD</sequence>
<feature type="DNA-binding region" description="H-T-H motif" evidence="2">
    <location>
        <begin position="41"/>
        <end position="60"/>
    </location>
</feature>
<dbReference type="EMBL" id="AP022601">
    <property type="protein sequence ID" value="BBY91216.1"/>
    <property type="molecule type" value="Genomic_DNA"/>
</dbReference>
<evidence type="ECO:0000313" key="4">
    <source>
        <dbReference type="EMBL" id="BBY91216.1"/>
    </source>
</evidence>
<dbReference type="GO" id="GO:0000976">
    <property type="term" value="F:transcription cis-regulatory region binding"/>
    <property type="evidence" value="ECO:0007669"/>
    <property type="project" value="TreeGrafter"/>
</dbReference>
<keyword evidence="1 2" id="KW-0238">DNA-binding</keyword>
<dbReference type="PROSITE" id="PS50977">
    <property type="entry name" value="HTH_TETR_2"/>
    <property type="match status" value="1"/>
</dbReference>
<evidence type="ECO:0000256" key="2">
    <source>
        <dbReference type="PROSITE-ProRule" id="PRU00335"/>
    </source>
</evidence>
<dbReference type="Gene3D" id="1.10.10.60">
    <property type="entry name" value="Homeodomain-like"/>
    <property type="match status" value="1"/>
</dbReference>
<evidence type="ECO:0000259" key="3">
    <source>
        <dbReference type="PROSITE" id="PS50977"/>
    </source>
</evidence>
<feature type="domain" description="HTH tetR-type" evidence="3">
    <location>
        <begin position="18"/>
        <end position="78"/>
    </location>
</feature>
<keyword evidence="5" id="KW-1185">Reference proteome</keyword>
<dbReference type="InterPro" id="IPR050109">
    <property type="entry name" value="HTH-type_TetR-like_transc_reg"/>
</dbReference>
<dbReference type="KEGG" id="mgau:MGALJ_08850"/>
<proteinExistence type="predicted"/>
<dbReference type="Gene3D" id="1.10.357.10">
    <property type="entry name" value="Tetracycline Repressor, domain 2"/>
    <property type="match status" value="1"/>
</dbReference>
<name>A0A9W4AZE4_9MYCO</name>
<dbReference type="GO" id="GO:0003700">
    <property type="term" value="F:DNA-binding transcription factor activity"/>
    <property type="evidence" value="ECO:0007669"/>
    <property type="project" value="TreeGrafter"/>
</dbReference>
<dbReference type="Proteomes" id="UP000465785">
    <property type="component" value="Chromosome"/>
</dbReference>